<evidence type="ECO:0000313" key="3">
    <source>
        <dbReference type="Proteomes" id="UP000504606"/>
    </source>
</evidence>
<protein>
    <submittedName>
        <fullName evidence="4">Uncharacterized protein LOC113215299</fullName>
    </submittedName>
</protein>
<gene>
    <name evidence="4" type="primary">LOC113215299</name>
</gene>
<dbReference type="KEGG" id="foc:113215299"/>
<organism evidence="3 4">
    <name type="scientific">Frankliniella occidentalis</name>
    <name type="common">Western flower thrips</name>
    <name type="synonym">Euthrips occidentalis</name>
    <dbReference type="NCBI Taxonomy" id="133901"/>
    <lineage>
        <taxon>Eukaryota</taxon>
        <taxon>Metazoa</taxon>
        <taxon>Ecdysozoa</taxon>
        <taxon>Arthropoda</taxon>
        <taxon>Hexapoda</taxon>
        <taxon>Insecta</taxon>
        <taxon>Pterygota</taxon>
        <taxon>Neoptera</taxon>
        <taxon>Paraneoptera</taxon>
        <taxon>Thysanoptera</taxon>
        <taxon>Terebrantia</taxon>
        <taxon>Thripoidea</taxon>
        <taxon>Thripidae</taxon>
        <taxon>Frankliniella</taxon>
    </lineage>
</organism>
<accession>A0A6J1TD44</accession>
<reference evidence="4" key="1">
    <citation type="submission" date="2025-08" db="UniProtKB">
        <authorList>
            <consortium name="RefSeq"/>
        </authorList>
    </citation>
    <scope>IDENTIFICATION</scope>
    <source>
        <tissue evidence="4">Whole organism</tissue>
    </source>
</reference>
<keyword evidence="1" id="KW-0175">Coiled coil</keyword>
<dbReference type="GeneID" id="113215299"/>
<proteinExistence type="predicted"/>
<evidence type="ECO:0000313" key="4">
    <source>
        <dbReference type="RefSeq" id="XP_026290692.2"/>
    </source>
</evidence>
<dbReference type="Proteomes" id="UP000504606">
    <property type="component" value="Unplaced"/>
</dbReference>
<feature type="compositionally biased region" description="Polar residues" evidence="2">
    <location>
        <begin position="48"/>
        <end position="58"/>
    </location>
</feature>
<keyword evidence="3" id="KW-1185">Reference proteome</keyword>
<name>A0A6J1TD44_FRAOC</name>
<feature type="region of interest" description="Disordered" evidence="2">
    <location>
        <begin position="34"/>
        <end position="58"/>
    </location>
</feature>
<feature type="coiled-coil region" evidence="1">
    <location>
        <begin position="62"/>
        <end position="116"/>
    </location>
</feature>
<evidence type="ECO:0000256" key="2">
    <source>
        <dbReference type="SAM" id="MobiDB-lite"/>
    </source>
</evidence>
<sequence>METYKIPKVRAPISPLKRNFSLLEIEEIKARGLKAKRGRPAEEKSTKTQKINQFKWNRTLTREEMEKEEKRKREKFAVLKEEEARKRRSEVLKPKIDEMKEKLKELRIRKAERVDEDVMEMEVPIWDEMELELELQEKTNFYEIKHHLRRIKEKSEEAKIEAARKALTIAKKAEENNLTWCEMIKEEEYNPENNWKMDFGTNLQCLQVQVEENGAYKLEENKTFESKEVEDTKKTEDQERTKLVEDDVSKLELPTNSGLNNVVNELEEFLVLTETESTETKKLKDVRCKNCRERRHTTSNCTKPGKNYKQRIEAVMNGEEIEKILTEREKEKNIPITFSFENEAGEVITQTYKVI</sequence>
<dbReference type="RefSeq" id="XP_026290692.2">
    <property type="nucleotide sequence ID" value="XM_026434907.2"/>
</dbReference>
<evidence type="ECO:0000256" key="1">
    <source>
        <dbReference type="SAM" id="Coils"/>
    </source>
</evidence>
<dbReference type="AlphaFoldDB" id="A0A6J1TD44"/>